<keyword evidence="3" id="KW-1185">Reference proteome</keyword>
<dbReference type="OrthoDB" id="9798288at2"/>
<dbReference type="AlphaFoldDB" id="A0A225NSH6"/>
<comment type="caution">
    <text evidence="2">The sequence shown here is derived from an EMBL/GenBank/DDBJ whole genome shotgun (WGS) entry which is preliminary data.</text>
</comment>
<sequence>MTADDIIAHLGLTAHPEGGHYRETWRTGGDGRPHATGIYFLLKAGERSHWHRVDADEVWLYHSGAPLTLSIAATEAGPAQDHTLSPDLATGAPQVVVPKDHWQAAETTGDWTLVSCVVAPGFSFDGFLLAEPDFDIPRA</sequence>
<dbReference type="InterPro" id="IPR011051">
    <property type="entry name" value="RmlC_Cupin_sf"/>
</dbReference>
<evidence type="ECO:0000313" key="3">
    <source>
        <dbReference type="Proteomes" id="UP000215377"/>
    </source>
</evidence>
<dbReference type="InterPro" id="IPR014710">
    <property type="entry name" value="RmlC-like_jellyroll"/>
</dbReference>
<accession>A0A225NSH6</accession>
<dbReference type="CDD" id="cd06121">
    <property type="entry name" value="cupin_YML079wp"/>
    <property type="match status" value="1"/>
</dbReference>
<dbReference type="SUPFAM" id="SSF51182">
    <property type="entry name" value="RmlC-like cupins"/>
    <property type="match status" value="1"/>
</dbReference>
<gene>
    <name evidence="2" type="ORF">ATO3_03820</name>
</gene>
<dbReference type="RefSeq" id="WP_088648452.1">
    <property type="nucleotide sequence ID" value="NZ_AQQR01000001.1"/>
</dbReference>
<reference evidence="2 3" key="1">
    <citation type="submission" date="2013-04" db="EMBL/GenBank/DDBJ databases">
        <title>Oceanicola sp. 22II1-22F33 Genome Sequencing.</title>
        <authorList>
            <person name="Lai Q."/>
            <person name="Li G."/>
            <person name="Shao Z."/>
        </authorList>
    </citation>
    <scope>NUCLEOTIDE SEQUENCE [LARGE SCALE GENOMIC DNA]</scope>
    <source>
        <strain evidence="2 3">22II1-22F33</strain>
    </source>
</reference>
<feature type="domain" description="DUF985" evidence="1">
    <location>
        <begin position="5"/>
        <end position="129"/>
    </location>
</feature>
<evidence type="ECO:0000259" key="1">
    <source>
        <dbReference type="Pfam" id="PF06172"/>
    </source>
</evidence>
<dbReference type="PANTHER" id="PTHR33387">
    <property type="entry name" value="RMLC-LIKE JELLY ROLL FOLD PROTEIN"/>
    <property type="match status" value="1"/>
</dbReference>
<dbReference type="EMBL" id="AQQR01000001">
    <property type="protein sequence ID" value="OWU77793.1"/>
    <property type="molecule type" value="Genomic_DNA"/>
</dbReference>
<evidence type="ECO:0000313" key="2">
    <source>
        <dbReference type="EMBL" id="OWU77793.1"/>
    </source>
</evidence>
<protein>
    <submittedName>
        <fullName evidence="2">Cupin</fullName>
    </submittedName>
</protein>
<proteinExistence type="predicted"/>
<dbReference type="Proteomes" id="UP000215377">
    <property type="component" value="Unassembled WGS sequence"/>
</dbReference>
<dbReference type="InterPro" id="IPR039935">
    <property type="entry name" value="YML079W-like"/>
</dbReference>
<organism evidence="2 3">
    <name type="scientific">Marinibacterium profundimaris</name>
    <dbReference type="NCBI Taxonomy" id="1679460"/>
    <lineage>
        <taxon>Bacteria</taxon>
        <taxon>Pseudomonadati</taxon>
        <taxon>Pseudomonadota</taxon>
        <taxon>Alphaproteobacteria</taxon>
        <taxon>Rhodobacterales</taxon>
        <taxon>Paracoccaceae</taxon>
        <taxon>Marinibacterium</taxon>
    </lineage>
</organism>
<dbReference type="InterPro" id="IPR009327">
    <property type="entry name" value="Cupin_DUF985"/>
</dbReference>
<dbReference type="PANTHER" id="PTHR33387:SF3">
    <property type="entry name" value="DUF985 DOMAIN-CONTAINING PROTEIN"/>
    <property type="match status" value="1"/>
</dbReference>
<name>A0A225NSH6_9RHOB</name>
<dbReference type="Gene3D" id="2.60.120.10">
    <property type="entry name" value="Jelly Rolls"/>
    <property type="match status" value="1"/>
</dbReference>
<dbReference type="Pfam" id="PF06172">
    <property type="entry name" value="Cupin_5"/>
    <property type="match status" value="1"/>
</dbReference>